<evidence type="ECO:0000313" key="2">
    <source>
        <dbReference type="Proteomes" id="UP001179614"/>
    </source>
</evidence>
<sequence>MTDHVRKTTRDALVAALTGLPTTADRVFAGRTRSLAKGHAPTLLVYVRSETAARAVKGFPPTLERGAIVDIEGRVSMASVPDDTLDQIAVEIEGAMWGLVDPRGSFLNGLLLDLKLVSTEMIAESDGERHLGGVRLEYLATYRTAEGAPTAAV</sequence>
<name>A0ABY7MBX2_9BRAD</name>
<dbReference type="Proteomes" id="UP001179614">
    <property type="component" value="Chromosome"/>
</dbReference>
<dbReference type="InterPro" id="IPR038512">
    <property type="entry name" value="GpU-like_sf"/>
</dbReference>
<accession>A0ABY7MBX2</accession>
<dbReference type="Gene3D" id="3.30.70.1700">
    <property type="entry name" value="Phage minor tail protein U"/>
    <property type="match status" value="1"/>
</dbReference>
<dbReference type="EMBL" id="CP089391">
    <property type="protein sequence ID" value="WBL75599.1"/>
    <property type="molecule type" value="Genomic_DNA"/>
</dbReference>
<reference evidence="1" key="1">
    <citation type="submission" date="2021-12" db="EMBL/GenBank/DDBJ databases">
        <title>Bradyrhizobium xenonodulans sp. nov.</title>
        <authorList>
            <person name="Claassens R."/>
            <person name="Venter S.N."/>
            <person name="Beukes C.W."/>
            <person name="Stepkowski T."/>
            <person name="Steenkamp E.T."/>
        </authorList>
    </citation>
    <scope>NUCLEOTIDE SEQUENCE</scope>
    <source>
        <strain evidence="1">14AB</strain>
    </source>
</reference>
<dbReference type="RefSeq" id="WP_270160422.1">
    <property type="nucleotide sequence ID" value="NZ_CP089391.1"/>
</dbReference>
<keyword evidence="2" id="KW-1185">Reference proteome</keyword>
<evidence type="ECO:0000313" key="1">
    <source>
        <dbReference type="EMBL" id="WBL75599.1"/>
    </source>
</evidence>
<proteinExistence type="predicted"/>
<organism evidence="1 2">
    <name type="scientific">Bradyrhizobium xenonodulans</name>
    <dbReference type="NCBI Taxonomy" id="2736875"/>
    <lineage>
        <taxon>Bacteria</taxon>
        <taxon>Pseudomonadati</taxon>
        <taxon>Pseudomonadota</taxon>
        <taxon>Alphaproteobacteria</taxon>
        <taxon>Hyphomicrobiales</taxon>
        <taxon>Nitrobacteraceae</taxon>
        <taxon>Bradyrhizobium</taxon>
    </lineage>
</organism>
<protein>
    <submittedName>
        <fullName evidence="1">Uncharacterized protein</fullName>
    </submittedName>
</protein>
<gene>
    <name evidence="1" type="ORF">I3J27_21440</name>
</gene>